<keyword evidence="3 6" id="KW-0812">Transmembrane</keyword>
<gene>
    <name evidence="7" type="ORF">SGA02_06120</name>
</gene>
<dbReference type="CDD" id="cd16914">
    <property type="entry name" value="EcfT"/>
    <property type="match status" value="1"/>
</dbReference>
<evidence type="ECO:0000256" key="1">
    <source>
        <dbReference type="ARBA" id="ARBA00004141"/>
    </source>
</evidence>
<feature type="transmembrane region" description="Helical" evidence="6">
    <location>
        <begin position="66"/>
        <end position="85"/>
    </location>
</feature>
<feature type="transmembrane region" description="Helical" evidence="6">
    <location>
        <begin position="236"/>
        <end position="256"/>
    </location>
</feature>
<evidence type="ECO:0000313" key="7">
    <source>
        <dbReference type="EMBL" id="GEQ04784.1"/>
    </source>
</evidence>
<dbReference type="PANTHER" id="PTHR34857">
    <property type="entry name" value="SLL0384 PROTEIN"/>
    <property type="match status" value="1"/>
</dbReference>
<keyword evidence="2" id="KW-1003">Cell membrane</keyword>
<dbReference type="PANTHER" id="PTHR34857:SF2">
    <property type="entry name" value="SLL0384 PROTEIN"/>
    <property type="match status" value="1"/>
</dbReference>
<organism evidence="7 8">
    <name type="scientific">Staphylococcus gallinarum</name>
    <dbReference type="NCBI Taxonomy" id="1293"/>
    <lineage>
        <taxon>Bacteria</taxon>
        <taxon>Bacillati</taxon>
        <taxon>Bacillota</taxon>
        <taxon>Bacilli</taxon>
        <taxon>Bacillales</taxon>
        <taxon>Staphylococcaceae</taxon>
        <taxon>Staphylococcus</taxon>
    </lineage>
</organism>
<dbReference type="EMBL" id="BKAX01000001">
    <property type="protein sequence ID" value="GEQ04784.1"/>
    <property type="molecule type" value="Genomic_DNA"/>
</dbReference>
<comment type="caution">
    <text evidence="7">The sequence shown here is derived from an EMBL/GenBank/DDBJ whole genome shotgun (WGS) entry which is preliminary data.</text>
</comment>
<dbReference type="InterPro" id="IPR051611">
    <property type="entry name" value="ECF_transporter_component"/>
</dbReference>
<evidence type="ECO:0000313" key="8">
    <source>
        <dbReference type="Proteomes" id="UP000321057"/>
    </source>
</evidence>
<comment type="subcellular location">
    <subcellularLocation>
        <location evidence="1">Membrane</location>
        <topology evidence="1">Multi-pass membrane protein</topology>
    </subcellularLocation>
</comment>
<sequence length="270" mass="31630">MLMFDQWKKKQSFVDDVNIITKLLLGVLLFFFVILIHEFDYMVYFMSLILIFMLIFNGIKFKITLPFVFFTVIFSIISALFMIFYGDGTHTLFKLGFIHITTESLYRGLHLAMRTSTVAFFGILIAFTSQIVMIFYSLMQHLKVKPKVAYAFMAAIRMVPLMFSSLIELRKSVKMRYQMIDRSNYSGLKRMKHLIIPLLSQNIRKAHQLSVAMEKKGFKDGKRTYYYYAPFSYKDILFVIIIILIAVCAYFLSVLLPITGIQDIRITNIY</sequence>
<feature type="transmembrane region" description="Helical" evidence="6">
    <location>
        <begin position="118"/>
        <end position="136"/>
    </location>
</feature>
<evidence type="ECO:0000256" key="4">
    <source>
        <dbReference type="ARBA" id="ARBA00022989"/>
    </source>
</evidence>
<keyword evidence="8" id="KW-1185">Reference proteome</keyword>
<feature type="transmembrane region" description="Helical" evidence="6">
    <location>
        <begin position="41"/>
        <end position="59"/>
    </location>
</feature>
<keyword evidence="5 6" id="KW-0472">Membrane</keyword>
<evidence type="ECO:0000256" key="5">
    <source>
        <dbReference type="ARBA" id="ARBA00023136"/>
    </source>
</evidence>
<feature type="transmembrane region" description="Helical" evidence="6">
    <location>
        <begin position="148"/>
        <end position="167"/>
    </location>
</feature>
<proteinExistence type="predicted"/>
<keyword evidence="4 6" id="KW-1133">Transmembrane helix</keyword>
<dbReference type="InterPro" id="IPR003339">
    <property type="entry name" value="ABC/ECF_trnsptr_transmembrane"/>
</dbReference>
<dbReference type="Pfam" id="PF02361">
    <property type="entry name" value="CbiQ"/>
    <property type="match status" value="1"/>
</dbReference>
<evidence type="ECO:0000256" key="3">
    <source>
        <dbReference type="ARBA" id="ARBA00022692"/>
    </source>
</evidence>
<evidence type="ECO:0000256" key="2">
    <source>
        <dbReference type="ARBA" id="ARBA00022475"/>
    </source>
</evidence>
<evidence type="ECO:0000256" key="6">
    <source>
        <dbReference type="SAM" id="Phobius"/>
    </source>
</evidence>
<name>A0ABQ0XZL3_STAGA</name>
<reference evidence="7 8" key="1">
    <citation type="submission" date="2019-07" db="EMBL/GenBank/DDBJ databases">
        <title>Whole genome shotgun sequence of Staphylococcus gallinarum NBRC 109767.</title>
        <authorList>
            <person name="Hosoyama A."/>
            <person name="Uohara A."/>
            <person name="Ohji S."/>
            <person name="Ichikawa N."/>
        </authorList>
    </citation>
    <scope>NUCLEOTIDE SEQUENCE [LARGE SCALE GENOMIC DNA]</scope>
    <source>
        <strain evidence="7 8">NBRC 109767</strain>
    </source>
</reference>
<dbReference type="Proteomes" id="UP000321057">
    <property type="component" value="Unassembled WGS sequence"/>
</dbReference>
<feature type="transmembrane region" description="Helical" evidence="6">
    <location>
        <begin position="12"/>
        <end position="35"/>
    </location>
</feature>
<accession>A0ABQ0XZL3</accession>
<protein>
    <submittedName>
        <fullName evidence="7">Cobalt ABC transporter permease</fullName>
    </submittedName>
</protein>